<dbReference type="Proteomes" id="UP000503011">
    <property type="component" value="Chromosome"/>
</dbReference>
<keyword evidence="4" id="KW-1185">Reference proteome</keyword>
<name>A0A6F8YKG6_9ACTN</name>
<dbReference type="RefSeq" id="WP_173158295.1">
    <property type="nucleotide sequence ID" value="NZ_AP022871.1"/>
</dbReference>
<reference evidence="3 4" key="2">
    <citation type="submission" date="2020-03" db="EMBL/GenBank/DDBJ databases">
        <authorList>
            <person name="Ichikawa N."/>
            <person name="Kimura A."/>
            <person name="Kitahashi Y."/>
            <person name="Uohara A."/>
        </authorList>
    </citation>
    <scope>NUCLEOTIDE SEQUENCE [LARGE SCALE GENOMIC DNA]</scope>
    <source>
        <strain evidence="3 4">NBRC 105367</strain>
    </source>
</reference>
<dbReference type="EMBL" id="AP022871">
    <property type="protein sequence ID" value="BCB86509.1"/>
    <property type="molecule type" value="Genomic_DNA"/>
</dbReference>
<gene>
    <name evidence="3" type="ORF">Psuf_038220</name>
</gene>
<feature type="transmembrane region" description="Helical" evidence="2">
    <location>
        <begin position="6"/>
        <end position="26"/>
    </location>
</feature>
<dbReference type="AlphaFoldDB" id="A0A6F8YKG6"/>
<keyword evidence="2" id="KW-0472">Membrane</keyword>
<evidence type="ECO:0000313" key="4">
    <source>
        <dbReference type="Proteomes" id="UP000503011"/>
    </source>
</evidence>
<evidence type="ECO:0000256" key="2">
    <source>
        <dbReference type="SAM" id="Phobius"/>
    </source>
</evidence>
<accession>A0A6F8YKG6</accession>
<proteinExistence type="predicted"/>
<evidence type="ECO:0000313" key="3">
    <source>
        <dbReference type="EMBL" id="BCB86509.1"/>
    </source>
</evidence>
<organism evidence="3 4">
    <name type="scientific">Phytohabitans suffuscus</name>
    <dbReference type="NCBI Taxonomy" id="624315"/>
    <lineage>
        <taxon>Bacteria</taxon>
        <taxon>Bacillati</taxon>
        <taxon>Actinomycetota</taxon>
        <taxon>Actinomycetes</taxon>
        <taxon>Micromonosporales</taxon>
        <taxon>Micromonosporaceae</taxon>
    </lineage>
</organism>
<dbReference type="KEGG" id="psuu:Psuf_038220"/>
<feature type="region of interest" description="Disordered" evidence="1">
    <location>
        <begin position="36"/>
        <end position="72"/>
    </location>
</feature>
<reference evidence="3 4" key="1">
    <citation type="submission" date="2020-03" db="EMBL/GenBank/DDBJ databases">
        <title>Whole genome shotgun sequence of Phytohabitans suffuscus NBRC 105367.</title>
        <authorList>
            <person name="Komaki H."/>
            <person name="Tamura T."/>
        </authorList>
    </citation>
    <scope>NUCLEOTIDE SEQUENCE [LARGE SCALE GENOMIC DNA]</scope>
    <source>
        <strain evidence="3 4">NBRC 105367</strain>
    </source>
</reference>
<protein>
    <submittedName>
        <fullName evidence="3">Uncharacterized protein</fullName>
    </submittedName>
</protein>
<evidence type="ECO:0000256" key="1">
    <source>
        <dbReference type="SAM" id="MobiDB-lite"/>
    </source>
</evidence>
<keyword evidence="2" id="KW-0812">Transmembrane</keyword>
<keyword evidence="2" id="KW-1133">Transmembrane helix</keyword>
<sequence>MPDTPLVEAAAICLAALLFAAAVALLRGGRRPHPMAPALAPPSAGPVYEPPAAHRGDPGPAASLAHQPPEQPVATERVELVGDLRAGELAVAVSLNGVRGDALAPPFGWRGAGQASPLAVLPVVLGERAGLRLFADLARCPDVLTVLGARPHCQRYALRLVRQVLAIGGRVTVVGDVFGEPLPAGCHRAADVSDVDRSAVPGIVVCGRLTRAAGNAALELRASGGPVPVLLGDVPASRWSVWLRAQRPAVPEPRRAG</sequence>